<name>A0A7Z1MY07_STAHA</name>
<sequence>MPTLFELKQSLGMIGQQLSNKNEELSKQASNPNVDIKDIEKLRSEKEGLQQRYEIVEQQVKEIEQKEKAKLNDKTSAYQKLNGDEKLIKAKAEFYRHALKPDEFKAPSHEAKKALIALPDGNESGGDKFLPTLLSNEIVSEPFAKNKLREKARLTNIKGLELPRIAYTLDDDNFITDEDVAKEIKLKGDTVKFGSNKFKVLASVSDSIIHGSDVDLVNYIENALQSGLAAKERKDAFSIISTSESQHMSFYIGDKVKSVNGKTTYEAITKALADLHEDFRENASIYMRYAEYVDIITTLSNGSTALFEATPEKVFGKPVIFTDAATHPVVGDFNYFGINYNGITFDTDKDVKHGEYLFVLTAWYDQQRILDSAFRIAKVDNTPL</sequence>
<dbReference type="InterPro" id="IPR054612">
    <property type="entry name" value="Phage_capsid-like_C"/>
</dbReference>
<evidence type="ECO:0000313" key="5">
    <source>
        <dbReference type="Proteomes" id="UP000238153"/>
    </source>
</evidence>
<evidence type="ECO:0000313" key="4">
    <source>
        <dbReference type="EMBL" id="PPJ69410.1"/>
    </source>
</evidence>
<dbReference type="SUPFAM" id="SSF56563">
    <property type="entry name" value="Major capsid protein gp5"/>
    <property type="match status" value="1"/>
</dbReference>
<reference evidence="4 5" key="1">
    <citation type="submission" date="2017-11" db="EMBL/GenBank/DDBJ databases">
        <authorList>
            <person name="Founou R.C."/>
            <person name="Founou L."/>
            <person name="Allam M."/>
            <person name="Ismail A."/>
            <person name="Essack S.Y."/>
        </authorList>
    </citation>
    <scope>NUCLEOTIDE SEQUENCE [LARGE SCALE GENOMIC DNA]</scope>
    <source>
        <strain evidence="4 5">G811N2B1</strain>
    </source>
</reference>
<dbReference type="AlphaFoldDB" id="A0A7Z1MY07"/>
<comment type="subcellular location">
    <subcellularLocation>
        <location evidence="1">Virion</location>
    </subcellularLocation>
</comment>
<dbReference type="RefSeq" id="WP_053028495.1">
    <property type="nucleotide sequence ID" value="NZ_CUET01000015.1"/>
</dbReference>
<feature type="coiled-coil region" evidence="2">
    <location>
        <begin position="39"/>
        <end position="73"/>
    </location>
</feature>
<dbReference type="Pfam" id="PF05065">
    <property type="entry name" value="Phage_capsid"/>
    <property type="match status" value="1"/>
</dbReference>
<gene>
    <name evidence="4" type="ORF">CV019_14080</name>
</gene>
<dbReference type="InterPro" id="IPR024455">
    <property type="entry name" value="Phage_capsid"/>
</dbReference>
<comment type="caution">
    <text evidence="4">The sequence shown here is derived from an EMBL/GenBank/DDBJ whole genome shotgun (WGS) entry which is preliminary data.</text>
</comment>
<evidence type="ECO:0000256" key="2">
    <source>
        <dbReference type="SAM" id="Coils"/>
    </source>
</evidence>
<accession>A0A7Z1MY07</accession>
<feature type="domain" description="Phage capsid-like C-terminal" evidence="3">
    <location>
        <begin position="130"/>
        <end position="377"/>
    </location>
</feature>
<proteinExistence type="predicted"/>
<evidence type="ECO:0000259" key="3">
    <source>
        <dbReference type="Pfam" id="PF05065"/>
    </source>
</evidence>
<dbReference type="NCBIfam" id="TIGR01554">
    <property type="entry name" value="major_cap_HK97"/>
    <property type="match status" value="1"/>
</dbReference>
<evidence type="ECO:0000256" key="1">
    <source>
        <dbReference type="ARBA" id="ARBA00004328"/>
    </source>
</evidence>
<protein>
    <submittedName>
        <fullName evidence="4">Phage major capsid protein</fullName>
    </submittedName>
</protein>
<keyword evidence="2" id="KW-0175">Coiled coil</keyword>
<dbReference type="EMBL" id="PGWX01000550">
    <property type="protein sequence ID" value="PPJ69410.1"/>
    <property type="molecule type" value="Genomic_DNA"/>
</dbReference>
<organism evidence="4 5">
    <name type="scientific">Staphylococcus haemolyticus</name>
    <dbReference type="NCBI Taxonomy" id="1283"/>
    <lineage>
        <taxon>Bacteria</taxon>
        <taxon>Bacillati</taxon>
        <taxon>Bacillota</taxon>
        <taxon>Bacilli</taxon>
        <taxon>Bacillales</taxon>
        <taxon>Staphylococcaceae</taxon>
        <taxon>Staphylococcus</taxon>
    </lineage>
</organism>
<dbReference type="Proteomes" id="UP000238153">
    <property type="component" value="Unassembled WGS sequence"/>
</dbReference>